<dbReference type="InterPro" id="IPR026444">
    <property type="entry name" value="Secre_tail"/>
</dbReference>
<evidence type="ECO:0000256" key="1">
    <source>
        <dbReference type="ARBA" id="ARBA00022729"/>
    </source>
</evidence>
<keyword evidence="4" id="KW-1185">Reference proteome</keyword>
<comment type="caution">
    <text evidence="3">The sequence shown here is derived from an EMBL/GenBank/DDBJ whole genome shotgun (WGS) entry which is preliminary data.</text>
</comment>
<gene>
    <name evidence="3" type="ORF">F8C82_07030</name>
</gene>
<evidence type="ECO:0000313" key="4">
    <source>
        <dbReference type="Proteomes" id="UP000484164"/>
    </source>
</evidence>
<evidence type="ECO:0000313" key="3">
    <source>
        <dbReference type="EMBL" id="KAB2818149.1"/>
    </source>
</evidence>
<dbReference type="Proteomes" id="UP000484164">
    <property type="component" value="Unassembled WGS sequence"/>
</dbReference>
<dbReference type="AlphaFoldDB" id="A0A6L3ZKH4"/>
<evidence type="ECO:0000259" key="2">
    <source>
        <dbReference type="Pfam" id="PF18962"/>
    </source>
</evidence>
<proteinExistence type="predicted"/>
<dbReference type="Pfam" id="PF18962">
    <property type="entry name" value="Por_Secre_tail"/>
    <property type="match status" value="1"/>
</dbReference>
<dbReference type="NCBIfam" id="TIGR04183">
    <property type="entry name" value="Por_Secre_tail"/>
    <property type="match status" value="1"/>
</dbReference>
<protein>
    <submittedName>
        <fullName evidence="3">T9SS type A sorting domain-containing protein</fullName>
    </submittedName>
</protein>
<dbReference type="EMBL" id="WBVQ01000001">
    <property type="protein sequence ID" value="KAB2818149.1"/>
    <property type="molecule type" value="Genomic_DNA"/>
</dbReference>
<dbReference type="RefSeq" id="WP_151692837.1">
    <property type="nucleotide sequence ID" value="NZ_BMGX01000002.1"/>
</dbReference>
<dbReference type="OrthoDB" id="667194at2"/>
<organism evidence="3 4">
    <name type="scientific">Phaeocystidibacter marisrubri</name>
    <dbReference type="NCBI Taxonomy" id="1577780"/>
    <lineage>
        <taxon>Bacteria</taxon>
        <taxon>Pseudomonadati</taxon>
        <taxon>Bacteroidota</taxon>
        <taxon>Flavobacteriia</taxon>
        <taxon>Flavobacteriales</taxon>
        <taxon>Phaeocystidibacteraceae</taxon>
        <taxon>Phaeocystidibacter</taxon>
    </lineage>
</organism>
<name>A0A6L3ZKH4_9FLAO</name>
<sequence>MRSLLSLLFCLTTLVLQGSHLSLLGGTLWYEYVGNGQFVFHLDVITDCGSPTNNVMFPQVSMSTGVNLNYVNRTIIDEPCVNLGAGCDLNASTSGYTGEKHYVQHLASRPVTVLAPAPGSYHEFTIVTSQPRQPSDNLPTVNNIFCIRVRMYAEGYPRSSPKFIMRGTPNVPAMSNFRMDMPAVAPYGDSIHISYAQAMISQTAFAPFTTGYTLASPVKNIQSNNVNSGLTLANNWSNYDQFLITKKAEAFVDGLRTSEVICERHYQAIPTYASSTAYPVPTVTANQPIQQSADGSYIRAFVPKGDTLQLQLAALDPGSATLDALYESFVVNGSGASFNTSPGYTNPSLINALQMEFVWIPDSSTVRGIHRNIIRFRDDDCNRSVAYLVVDLVTDSIGLLPSDTIRSCKGAIAAMPQFISGGNFHWEPMTNLDNLYGYPSNHTFDTNRVYTLYNGPIPVYKVYTEVIPLRTPEILLTNSQVQLKDPRPYDEWKWYQYEVLIDEDRTTLDSSVHHGRFHVVARKELCDRYSSRAHFSKIGSYLAAMHRDTSIERFETYGPGSEFEMTIHNTRSNPVWLEGIVLPGIEPKPGQVLVGRIYRQNVLQYTDTLEANDKFSLILKTTHAFAGPDLMMTRGTSFTINIEILAQSDSVRVPIDRLYDMPYPKEGFQMSSMYNSTESSRVVPFVVMTTDNIRVVEHTDTKLHVYPNPTTGLLQLDGVEDSAPYSVTNATGVEVVRGQLPESHSINLSSLPAGVYVIRVNEEIQRVILQK</sequence>
<accession>A0A6L3ZKH4</accession>
<reference evidence="3 4" key="1">
    <citation type="submission" date="2019-10" db="EMBL/GenBank/DDBJ databases">
        <title>Genome sequence of Phaeocystidibacter marisrubri JCM30614 (type strain).</title>
        <authorList>
            <person name="Bowman J.P."/>
        </authorList>
    </citation>
    <scope>NUCLEOTIDE SEQUENCE [LARGE SCALE GENOMIC DNA]</scope>
    <source>
        <strain evidence="3 4">JCM 30614</strain>
    </source>
</reference>
<keyword evidence="1" id="KW-0732">Signal</keyword>
<feature type="domain" description="Secretion system C-terminal sorting" evidence="2">
    <location>
        <begin position="705"/>
        <end position="770"/>
    </location>
</feature>